<organism evidence="1 2">
    <name type="scientific">Bifiguratus adelaidae</name>
    <dbReference type="NCBI Taxonomy" id="1938954"/>
    <lineage>
        <taxon>Eukaryota</taxon>
        <taxon>Fungi</taxon>
        <taxon>Fungi incertae sedis</taxon>
        <taxon>Mucoromycota</taxon>
        <taxon>Mucoromycotina</taxon>
        <taxon>Endogonomycetes</taxon>
        <taxon>Endogonales</taxon>
        <taxon>Endogonales incertae sedis</taxon>
        <taxon>Bifiguratus</taxon>
    </lineage>
</organism>
<name>A0A261XVA1_9FUNG</name>
<dbReference type="EMBL" id="MVBO01000170">
    <property type="protein sequence ID" value="OZJ02273.1"/>
    <property type="molecule type" value="Genomic_DNA"/>
</dbReference>
<comment type="caution">
    <text evidence="1">The sequence shown here is derived from an EMBL/GenBank/DDBJ whole genome shotgun (WGS) entry which is preliminary data.</text>
</comment>
<keyword evidence="2" id="KW-1185">Reference proteome</keyword>
<proteinExistence type="predicted"/>
<evidence type="ECO:0000313" key="2">
    <source>
        <dbReference type="Proteomes" id="UP000242875"/>
    </source>
</evidence>
<evidence type="ECO:0000313" key="1">
    <source>
        <dbReference type="EMBL" id="OZJ02273.1"/>
    </source>
</evidence>
<dbReference type="AlphaFoldDB" id="A0A261XVA1"/>
<protein>
    <submittedName>
        <fullName evidence="1">Uncharacterized protein</fullName>
    </submittedName>
</protein>
<reference evidence="1 2" key="1">
    <citation type="journal article" date="2017" name="Mycologia">
        <title>Bifiguratus adelaidae, gen. et sp. nov., a new member of Mucoromycotina in endophytic and soil-dwelling habitats.</title>
        <authorList>
            <person name="Torres-Cruz T.J."/>
            <person name="Billingsley Tobias T.L."/>
            <person name="Almatruk M."/>
            <person name="Hesse C."/>
            <person name="Kuske C.R."/>
            <person name="Desiro A."/>
            <person name="Benucci G.M."/>
            <person name="Bonito G."/>
            <person name="Stajich J.E."/>
            <person name="Dunlap C."/>
            <person name="Arnold A.E."/>
            <person name="Porras-Alfaro A."/>
        </authorList>
    </citation>
    <scope>NUCLEOTIDE SEQUENCE [LARGE SCALE GENOMIC DNA]</scope>
    <source>
        <strain evidence="1 2">AZ0501</strain>
    </source>
</reference>
<accession>A0A261XVA1</accession>
<dbReference type="OrthoDB" id="2369992at2759"/>
<sequence>MSKLEDVMTKLVTREHIILRAWMVPMASESCAHTIYQRPQKLQQFTLNESGLRVYTTICSIEDIHSFVEHGSSILGQQLRDQLNDFGINNMSHLLRSPAPIDSQLQVAFTSQHRVTVGKGLSNWFKVRVVGSDDSNLKATNNIPPNEAVRWLPSILSHFFNKLHPSIPVVSRSILLHIYEASPQYN</sequence>
<dbReference type="Proteomes" id="UP000242875">
    <property type="component" value="Unassembled WGS sequence"/>
</dbReference>
<gene>
    <name evidence="1" type="ORF">BZG36_05159</name>
</gene>